<feature type="transmembrane region" description="Helical" evidence="1">
    <location>
        <begin position="122"/>
        <end position="145"/>
    </location>
</feature>
<keyword evidence="1" id="KW-1133">Transmembrane helix</keyword>
<accession>A0ABV3GP66</accession>
<feature type="transmembrane region" description="Helical" evidence="1">
    <location>
        <begin position="205"/>
        <end position="223"/>
    </location>
</feature>
<protein>
    <recommendedName>
        <fullName evidence="4">DUF1461 domain-containing protein</fullName>
    </recommendedName>
</protein>
<evidence type="ECO:0008006" key="4">
    <source>
        <dbReference type="Google" id="ProtNLM"/>
    </source>
</evidence>
<keyword evidence="3" id="KW-1185">Reference proteome</keyword>
<feature type="transmembrane region" description="Helical" evidence="1">
    <location>
        <begin position="27"/>
        <end position="51"/>
    </location>
</feature>
<proteinExistence type="predicted"/>
<evidence type="ECO:0000313" key="3">
    <source>
        <dbReference type="Proteomes" id="UP001551675"/>
    </source>
</evidence>
<comment type="caution">
    <text evidence="2">The sequence shown here is derived from an EMBL/GenBank/DDBJ whole genome shotgun (WGS) entry which is preliminary data.</text>
</comment>
<gene>
    <name evidence="2" type="ORF">AB0I59_32740</name>
</gene>
<name>A0ABV3GP66_MICGL</name>
<reference evidence="2 3" key="1">
    <citation type="submission" date="2024-06" db="EMBL/GenBank/DDBJ databases">
        <title>The Natural Products Discovery Center: Release of the First 8490 Sequenced Strains for Exploring Actinobacteria Biosynthetic Diversity.</title>
        <authorList>
            <person name="Kalkreuter E."/>
            <person name="Kautsar S.A."/>
            <person name="Yang D."/>
            <person name="Bader C.D."/>
            <person name="Teijaro C.N."/>
            <person name="Fluegel L."/>
            <person name="Davis C.M."/>
            <person name="Simpson J.R."/>
            <person name="Lauterbach L."/>
            <person name="Steele A.D."/>
            <person name="Gui C."/>
            <person name="Meng S."/>
            <person name="Li G."/>
            <person name="Viehrig K."/>
            <person name="Ye F."/>
            <person name="Su P."/>
            <person name="Kiefer A.F."/>
            <person name="Nichols A."/>
            <person name="Cepeda A.J."/>
            <person name="Yan W."/>
            <person name="Fan B."/>
            <person name="Jiang Y."/>
            <person name="Adhikari A."/>
            <person name="Zheng C.-J."/>
            <person name="Schuster L."/>
            <person name="Cowan T.M."/>
            <person name="Smanski M.J."/>
            <person name="Chevrette M.G."/>
            <person name="De Carvalho L.P.S."/>
            <person name="Shen B."/>
        </authorList>
    </citation>
    <scope>NUCLEOTIDE SEQUENCE [LARGE SCALE GENOMIC DNA]</scope>
    <source>
        <strain evidence="2 3">NPDC050100</strain>
    </source>
</reference>
<evidence type="ECO:0000313" key="2">
    <source>
        <dbReference type="EMBL" id="MEV0973394.1"/>
    </source>
</evidence>
<keyword evidence="1" id="KW-0812">Transmembrane</keyword>
<dbReference type="EMBL" id="JBFALK010000022">
    <property type="protein sequence ID" value="MEV0973394.1"/>
    <property type="molecule type" value="Genomic_DNA"/>
</dbReference>
<sequence>MSDAGEHTEQLRPRGQAAASHRPCRHFASAVAIILIALGCGLAPVALVAVWTASEVWSVDEAAAALEQRGLPMEVDVKLAHVRSLVDEKMPRLSRSAVYQGLWIDAGRVARKGLRAITSGRFAYTSVGWIIPVASGASLAAGFLLARSRRRAALGAGLGVAVCTLALAAVFSVARSLYMSTVASHGLDLVAAEQYFDTMTRFPDIGLRGLMVLGLLTAAAADFRPCRRRAA</sequence>
<dbReference type="Proteomes" id="UP001551675">
    <property type="component" value="Unassembled WGS sequence"/>
</dbReference>
<keyword evidence="1" id="KW-0472">Membrane</keyword>
<dbReference type="RefSeq" id="WP_358139020.1">
    <property type="nucleotide sequence ID" value="NZ_JBFALK010000022.1"/>
</dbReference>
<organism evidence="2 3">
    <name type="scientific">Microtetraspora glauca</name>
    <dbReference type="NCBI Taxonomy" id="1996"/>
    <lineage>
        <taxon>Bacteria</taxon>
        <taxon>Bacillati</taxon>
        <taxon>Actinomycetota</taxon>
        <taxon>Actinomycetes</taxon>
        <taxon>Streptosporangiales</taxon>
        <taxon>Streptosporangiaceae</taxon>
        <taxon>Microtetraspora</taxon>
    </lineage>
</organism>
<evidence type="ECO:0000256" key="1">
    <source>
        <dbReference type="SAM" id="Phobius"/>
    </source>
</evidence>
<feature type="transmembrane region" description="Helical" evidence="1">
    <location>
        <begin position="152"/>
        <end position="174"/>
    </location>
</feature>